<accession>A0A660S8I7</accession>
<dbReference type="PIRSF" id="PIRSF000876">
    <property type="entry name" value="RR_chemtxs_CheB"/>
    <property type="match status" value="1"/>
</dbReference>
<dbReference type="InterPro" id="IPR001789">
    <property type="entry name" value="Sig_transdc_resp-reg_receiver"/>
</dbReference>
<comment type="similarity">
    <text evidence="5">Belongs to the CheB family.</text>
</comment>
<evidence type="ECO:0000256" key="2">
    <source>
        <dbReference type="ARBA" id="ARBA00022500"/>
    </source>
</evidence>
<keyword evidence="5 7" id="KW-0597">Phosphoprotein</keyword>
<comment type="catalytic activity">
    <reaction evidence="5">
        <text>L-glutaminyl-[protein] + H2O = L-glutamyl-[protein] + NH4(+)</text>
        <dbReference type="Rhea" id="RHEA:16441"/>
        <dbReference type="Rhea" id="RHEA-COMP:10207"/>
        <dbReference type="Rhea" id="RHEA-COMP:10208"/>
        <dbReference type="ChEBI" id="CHEBI:15377"/>
        <dbReference type="ChEBI" id="CHEBI:28938"/>
        <dbReference type="ChEBI" id="CHEBI:29973"/>
        <dbReference type="ChEBI" id="CHEBI:30011"/>
        <dbReference type="EC" id="3.5.1.44"/>
    </reaction>
</comment>
<evidence type="ECO:0000313" key="11">
    <source>
        <dbReference type="Proteomes" id="UP000282321"/>
    </source>
</evidence>
<dbReference type="AlphaFoldDB" id="A0A660S8I7"/>
<comment type="caution">
    <text evidence="10">The sequence shown here is derived from an EMBL/GenBank/DDBJ whole genome shotgun (WGS) entry which is preliminary data.</text>
</comment>
<dbReference type="Gene3D" id="3.40.50.2300">
    <property type="match status" value="1"/>
</dbReference>
<dbReference type="GO" id="GO:0000156">
    <property type="term" value="F:phosphorelay response regulator activity"/>
    <property type="evidence" value="ECO:0007669"/>
    <property type="project" value="InterPro"/>
</dbReference>
<dbReference type="PROSITE" id="PS50110">
    <property type="entry name" value="RESPONSE_REGULATORY"/>
    <property type="match status" value="1"/>
</dbReference>
<comment type="domain">
    <text evidence="5">Contains a C-terminal catalytic domain, and an N-terminal region which modulates catalytic activity.</text>
</comment>
<dbReference type="Pfam" id="PF01339">
    <property type="entry name" value="CheB_methylest"/>
    <property type="match status" value="1"/>
</dbReference>
<sequence>MIKILIVDDSPVIRIALKNALNRVDGFEVIGTASNGEEAIKENILKSPDIIIMDISMPVMDGLSAIKHIMKTKPARVLVFSGSKFFSSTEDPVYEALSVGAMDIIKKTAVIDPNSNDFEIIVDKIKEISTIDLHRGIVRKEKRLQNIERVKHDFDIITIGVSTGGPLVLKQILEKLSPDFDKTIVITQHMTKGFIKGLSDWLNSVIKVKTKIPVDGERLQKGYIYFAPDYFHIGVRSNRIRFLDSPPINNFKPSCDVMFEEFAREYGKSLLAIILTGMGRDGTSGLKKVKEKGGYVIAQDESTSVVYGMPKAAVEAGVVDIILPANLIGEYISKYGIEVK</sequence>
<dbReference type="EC" id="3.5.1.44" evidence="5"/>
<dbReference type="CDD" id="cd17541">
    <property type="entry name" value="REC_CheB-like"/>
    <property type="match status" value="1"/>
</dbReference>
<dbReference type="PROSITE" id="PS50122">
    <property type="entry name" value="CHEB"/>
    <property type="match status" value="1"/>
</dbReference>
<comment type="function">
    <text evidence="5">Involved in chemotaxis. Part of a chemotaxis signal transduction system that modulates chemotaxis in response to various stimuli. Catalyzes the demethylation of specific methylglutamate residues introduced into the chemoreceptors (methyl-accepting chemotaxis proteins or MCP) by CheR. Also mediates the irreversible deamidation of specific glutamine residues to glutamic acid.</text>
</comment>
<evidence type="ECO:0000256" key="1">
    <source>
        <dbReference type="ARBA" id="ARBA00022490"/>
    </source>
</evidence>
<dbReference type="GO" id="GO:0005737">
    <property type="term" value="C:cytoplasm"/>
    <property type="evidence" value="ECO:0007669"/>
    <property type="project" value="UniProtKB-SubCell"/>
</dbReference>
<dbReference type="EC" id="3.1.1.61" evidence="5"/>
<dbReference type="InterPro" id="IPR000673">
    <property type="entry name" value="Sig_transdc_resp-reg_Me-estase"/>
</dbReference>
<feature type="active site" evidence="5 6">
    <location>
        <position position="162"/>
    </location>
</feature>
<dbReference type="Gene3D" id="3.40.50.180">
    <property type="entry name" value="Methylesterase CheB, C-terminal domain"/>
    <property type="match status" value="1"/>
</dbReference>
<feature type="domain" description="Response regulatory" evidence="8">
    <location>
        <begin position="3"/>
        <end position="122"/>
    </location>
</feature>
<dbReference type="GO" id="GO:0008984">
    <property type="term" value="F:protein-glutamate methylesterase activity"/>
    <property type="evidence" value="ECO:0007669"/>
    <property type="project" value="UniProtKB-UniRule"/>
</dbReference>
<dbReference type="GO" id="GO:0006935">
    <property type="term" value="P:chemotaxis"/>
    <property type="evidence" value="ECO:0007669"/>
    <property type="project" value="UniProtKB-UniRule"/>
</dbReference>
<feature type="domain" description="CheB-type methylesterase" evidence="9">
    <location>
        <begin position="156"/>
        <end position="332"/>
    </location>
</feature>
<dbReference type="SMART" id="SM00448">
    <property type="entry name" value="REC"/>
    <property type="match status" value="1"/>
</dbReference>
<feature type="modified residue" description="4-aspartylphosphate" evidence="5 7">
    <location>
        <position position="54"/>
    </location>
</feature>
<comment type="catalytic activity">
    <reaction evidence="4 5">
        <text>[protein]-L-glutamate 5-O-methyl ester + H2O = L-glutamyl-[protein] + methanol + H(+)</text>
        <dbReference type="Rhea" id="RHEA:23236"/>
        <dbReference type="Rhea" id="RHEA-COMP:10208"/>
        <dbReference type="Rhea" id="RHEA-COMP:10311"/>
        <dbReference type="ChEBI" id="CHEBI:15377"/>
        <dbReference type="ChEBI" id="CHEBI:15378"/>
        <dbReference type="ChEBI" id="CHEBI:17790"/>
        <dbReference type="ChEBI" id="CHEBI:29973"/>
        <dbReference type="ChEBI" id="CHEBI:82795"/>
        <dbReference type="EC" id="3.1.1.61"/>
    </reaction>
</comment>
<protein>
    <recommendedName>
        <fullName evidence="5">Protein-glutamate methylesterase/protein-glutamine glutaminase</fullName>
        <ecNumber evidence="5">3.1.1.61</ecNumber>
        <ecNumber evidence="5">3.5.1.44</ecNumber>
    </recommendedName>
</protein>
<proteinExistence type="inferred from homology"/>
<keyword evidence="3 5" id="KW-0378">Hydrolase</keyword>
<keyword evidence="2 5" id="KW-0145">Chemotaxis</keyword>
<evidence type="ECO:0000256" key="6">
    <source>
        <dbReference type="PROSITE-ProRule" id="PRU00050"/>
    </source>
</evidence>
<dbReference type="SUPFAM" id="SSF52172">
    <property type="entry name" value="CheY-like"/>
    <property type="match status" value="1"/>
</dbReference>
<comment type="PTM">
    <text evidence="5">Phosphorylated by CheA. Phosphorylation of the N-terminal regulatory domain activates the methylesterase activity.</text>
</comment>
<feature type="active site" evidence="5 6">
    <location>
        <position position="281"/>
    </location>
</feature>
<evidence type="ECO:0000259" key="9">
    <source>
        <dbReference type="PROSITE" id="PS50122"/>
    </source>
</evidence>
<dbReference type="Pfam" id="PF00072">
    <property type="entry name" value="Response_reg"/>
    <property type="match status" value="1"/>
</dbReference>
<dbReference type="GO" id="GO:0050568">
    <property type="term" value="F:protein-glutamine glutaminase activity"/>
    <property type="evidence" value="ECO:0007669"/>
    <property type="project" value="UniProtKB-UniRule"/>
</dbReference>
<reference evidence="10 11" key="1">
    <citation type="submission" date="2018-06" db="EMBL/GenBank/DDBJ databases">
        <title>Extensive metabolic versatility and redundancy in microbially diverse, dynamic hydrothermal sediments.</title>
        <authorList>
            <person name="Dombrowski N."/>
            <person name="Teske A."/>
            <person name="Baker B.J."/>
        </authorList>
    </citation>
    <scope>NUCLEOTIDE SEQUENCE [LARGE SCALE GENOMIC DNA]</scope>
    <source>
        <strain evidence="10">B35_G9</strain>
    </source>
</reference>
<dbReference type="PANTHER" id="PTHR42872:SF6">
    <property type="entry name" value="PROTEIN-GLUTAMATE METHYLESTERASE_PROTEIN-GLUTAMINE GLUTAMINASE"/>
    <property type="match status" value="1"/>
</dbReference>
<dbReference type="PANTHER" id="PTHR42872">
    <property type="entry name" value="PROTEIN-GLUTAMATE METHYLESTERASE/PROTEIN-GLUTAMINE GLUTAMINASE"/>
    <property type="match status" value="1"/>
</dbReference>
<evidence type="ECO:0000256" key="5">
    <source>
        <dbReference type="HAMAP-Rule" id="MF_00099"/>
    </source>
</evidence>
<evidence type="ECO:0000313" key="10">
    <source>
        <dbReference type="EMBL" id="RKX66603.1"/>
    </source>
</evidence>
<dbReference type="InterPro" id="IPR008248">
    <property type="entry name" value="CheB-like"/>
</dbReference>
<gene>
    <name evidence="5" type="primary">cheB</name>
    <name evidence="10" type="ORF">DRP44_03800</name>
</gene>
<dbReference type="NCBIfam" id="NF001965">
    <property type="entry name" value="PRK00742.1"/>
    <property type="match status" value="1"/>
</dbReference>
<evidence type="ECO:0000256" key="3">
    <source>
        <dbReference type="ARBA" id="ARBA00022801"/>
    </source>
</evidence>
<evidence type="ECO:0000256" key="4">
    <source>
        <dbReference type="ARBA" id="ARBA00048267"/>
    </source>
</evidence>
<dbReference type="InterPro" id="IPR011006">
    <property type="entry name" value="CheY-like_superfamily"/>
</dbReference>
<dbReference type="EMBL" id="QNBC01000038">
    <property type="protein sequence ID" value="RKX66603.1"/>
    <property type="molecule type" value="Genomic_DNA"/>
</dbReference>
<comment type="subcellular location">
    <subcellularLocation>
        <location evidence="5">Cytoplasm</location>
    </subcellularLocation>
</comment>
<keyword evidence="1 5" id="KW-0963">Cytoplasm</keyword>
<evidence type="ECO:0000259" key="8">
    <source>
        <dbReference type="PROSITE" id="PS50110"/>
    </source>
</evidence>
<dbReference type="HAMAP" id="MF_00099">
    <property type="entry name" value="CheB_chemtxs"/>
    <property type="match status" value="1"/>
</dbReference>
<feature type="active site" evidence="5 6">
    <location>
        <position position="189"/>
    </location>
</feature>
<dbReference type="SUPFAM" id="SSF52738">
    <property type="entry name" value="Methylesterase CheB, C-terminal domain"/>
    <property type="match status" value="1"/>
</dbReference>
<dbReference type="CDD" id="cd16432">
    <property type="entry name" value="CheB_Rec"/>
    <property type="match status" value="1"/>
</dbReference>
<dbReference type="InterPro" id="IPR035909">
    <property type="entry name" value="CheB_C"/>
</dbReference>
<organism evidence="10 11">
    <name type="scientific">candidate division TA06 bacterium</name>
    <dbReference type="NCBI Taxonomy" id="2250710"/>
    <lineage>
        <taxon>Bacteria</taxon>
        <taxon>Bacteria division TA06</taxon>
    </lineage>
</organism>
<evidence type="ECO:0000256" key="7">
    <source>
        <dbReference type="PROSITE-ProRule" id="PRU00169"/>
    </source>
</evidence>
<dbReference type="Proteomes" id="UP000282321">
    <property type="component" value="Unassembled WGS sequence"/>
</dbReference>
<name>A0A660S8I7_UNCT6</name>